<dbReference type="Gene3D" id="2.40.30.170">
    <property type="match status" value="1"/>
</dbReference>
<dbReference type="Gene3D" id="2.40.50.100">
    <property type="match status" value="1"/>
</dbReference>
<dbReference type="GO" id="GO:1990281">
    <property type="term" value="C:efflux pump complex"/>
    <property type="evidence" value="ECO:0007669"/>
    <property type="project" value="TreeGrafter"/>
</dbReference>
<dbReference type="KEGG" id="rli:RLO149_c013390"/>
<dbReference type="Pfam" id="PF25917">
    <property type="entry name" value="BSH_RND"/>
    <property type="match status" value="1"/>
</dbReference>
<dbReference type="Gene3D" id="2.40.420.20">
    <property type="match status" value="1"/>
</dbReference>
<evidence type="ECO:0000256" key="2">
    <source>
        <dbReference type="SAM" id="Phobius"/>
    </source>
</evidence>
<keyword evidence="2" id="KW-1133">Transmembrane helix</keyword>
<dbReference type="InterPro" id="IPR058625">
    <property type="entry name" value="MdtA-like_BSH"/>
</dbReference>
<comment type="similarity">
    <text evidence="1">Belongs to the membrane fusion protein (MFP) (TC 8.A.1) family.</text>
</comment>
<dbReference type="OrthoDB" id="9813967at2"/>
<organism evidence="4 5">
    <name type="scientific">Roseobacter litoralis (strain ATCC 49566 / DSM 6996 / JCM 21268 / NBRC 15278 / OCh 149)</name>
    <dbReference type="NCBI Taxonomy" id="391595"/>
    <lineage>
        <taxon>Bacteria</taxon>
        <taxon>Pseudomonadati</taxon>
        <taxon>Pseudomonadota</taxon>
        <taxon>Alphaproteobacteria</taxon>
        <taxon>Rhodobacterales</taxon>
        <taxon>Roseobacteraceae</taxon>
        <taxon>Roseobacter</taxon>
    </lineage>
</organism>
<evidence type="ECO:0000256" key="1">
    <source>
        <dbReference type="ARBA" id="ARBA00009477"/>
    </source>
</evidence>
<keyword evidence="2" id="KW-0812">Transmembrane</keyword>
<dbReference type="SUPFAM" id="SSF111369">
    <property type="entry name" value="HlyD-like secretion proteins"/>
    <property type="match status" value="1"/>
</dbReference>
<gene>
    <name evidence="4" type="ordered locus">RLO149_c013390</name>
</gene>
<keyword evidence="5" id="KW-1185">Reference proteome</keyword>
<dbReference type="GO" id="GO:0015562">
    <property type="term" value="F:efflux transmembrane transporter activity"/>
    <property type="evidence" value="ECO:0007669"/>
    <property type="project" value="TreeGrafter"/>
</dbReference>
<feature type="domain" description="Multidrug resistance protein MdtA-like barrel-sandwich hybrid" evidence="3">
    <location>
        <begin position="92"/>
        <end position="220"/>
    </location>
</feature>
<name>F7ZE20_ROSLO</name>
<sequence>MARTTKQTWTMKVLNLMTRMILTVSVIGIAGIAVVMGVGLLSDRAGAVPEPDAALPLPVQVQTIDMKQGYTTPRRFTGQIEARADVSLSFELGGRIVSLSVDEGDSIAAGQEIARLDTDLLDAEATRLSASRGAVAAQLSSAEARLTRAVELQRQGFTSQAGLDDALAARDELTSRIAETDAALKSVQINLEKSVIYAPFDGQVGAQNVDAAETIQAGQPIVRLMETSAPELRVGLPLDIAADELRSVEVSFGEQILPAYLSRIRPDIDPVTRTRTALFALEGPGNMLFGQSASLVLRSEISAQGAWVPVDALQSGEGSVWTLMLVVEDKLAPAAVEILHIEDQRAFVRGTFEQGSVFVTTGAHRVVPGQTVSILAQKG</sequence>
<dbReference type="Gene3D" id="1.10.287.470">
    <property type="entry name" value="Helix hairpin bin"/>
    <property type="match status" value="1"/>
</dbReference>
<dbReference type="NCBIfam" id="TIGR01730">
    <property type="entry name" value="RND_mfp"/>
    <property type="match status" value="1"/>
</dbReference>
<evidence type="ECO:0000259" key="3">
    <source>
        <dbReference type="Pfam" id="PF25917"/>
    </source>
</evidence>
<proteinExistence type="inferred from homology"/>
<dbReference type="EMBL" id="CP002623">
    <property type="protein sequence ID" value="AEI93341.1"/>
    <property type="molecule type" value="Genomic_DNA"/>
</dbReference>
<reference evidence="4 5" key="1">
    <citation type="journal article" date="2011" name="BMC Genomics">
        <title>Comparative genome analysis and genome-guided physiological analysis of Roseobacter litoralis.</title>
        <authorList>
            <person name="Kalhoefer D."/>
            <person name="Thole S."/>
            <person name="Voget S."/>
            <person name="Lehmann R."/>
            <person name="Liesegang H."/>
            <person name="Wollher A."/>
            <person name="Daniel R."/>
            <person name="Simon M."/>
            <person name="Brinkhoff T."/>
        </authorList>
    </citation>
    <scope>NUCLEOTIDE SEQUENCE [LARGE SCALE GENOMIC DNA]</scope>
    <source>
        <strain evidence="5">ATCC 49566 / DSM 6996 / JCM 21268 / NBRC 15278 / OCh 149</strain>
    </source>
</reference>
<dbReference type="PANTHER" id="PTHR30469">
    <property type="entry name" value="MULTIDRUG RESISTANCE PROTEIN MDTA"/>
    <property type="match status" value="1"/>
</dbReference>
<dbReference type="PANTHER" id="PTHR30469:SF11">
    <property type="entry name" value="BLL4320 PROTEIN"/>
    <property type="match status" value="1"/>
</dbReference>
<evidence type="ECO:0000313" key="5">
    <source>
        <dbReference type="Proteomes" id="UP000001353"/>
    </source>
</evidence>
<evidence type="ECO:0000313" key="4">
    <source>
        <dbReference type="EMBL" id="AEI93341.1"/>
    </source>
</evidence>
<dbReference type="STRING" id="391595.RLO149_c013390"/>
<dbReference type="eggNOG" id="COG0845">
    <property type="taxonomic scope" value="Bacteria"/>
</dbReference>
<keyword evidence="2" id="KW-0472">Membrane</keyword>
<protein>
    <submittedName>
        <fullName evidence="4">HlyD family secretion protein</fullName>
    </submittedName>
</protein>
<dbReference type="HOGENOM" id="CLU_018816_1_0_5"/>
<feature type="transmembrane region" description="Helical" evidence="2">
    <location>
        <begin position="21"/>
        <end position="41"/>
    </location>
</feature>
<dbReference type="RefSeq" id="WP_013961279.1">
    <property type="nucleotide sequence ID" value="NC_015730.1"/>
</dbReference>
<dbReference type="InterPro" id="IPR006143">
    <property type="entry name" value="RND_pump_MFP"/>
</dbReference>
<dbReference type="Proteomes" id="UP000001353">
    <property type="component" value="Chromosome"/>
</dbReference>
<dbReference type="AlphaFoldDB" id="F7ZE20"/>
<accession>F7ZE20</accession>